<dbReference type="PRINTS" id="PR00119">
    <property type="entry name" value="CATATPASE"/>
</dbReference>
<evidence type="ECO:0000256" key="10">
    <source>
        <dbReference type="ARBA" id="ARBA00023136"/>
    </source>
</evidence>
<evidence type="ECO:0000256" key="4">
    <source>
        <dbReference type="ARBA" id="ARBA00022723"/>
    </source>
</evidence>
<feature type="transmembrane region" description="Helical" evidence="15">
    <location>
        <begin position="884"/>
        <end position="903"/>
    </location>
</feature>
<keyword evidence="5 13" id="KW-0547">Nucleotide-binding</keyword>
<dbReference type="InterPro" id="IPR008250">
    <property type="entry name" value="ATPase_P-typ_transduc_dom_A_sf"/>
</dbReference>
<dbReference type="FunFam" id="2.70.150.10:FF:000168">
    <property type="entry name" value="Phospholipid-transporting ATPase"/>
    <property type="match status" value="1"/>
</dbReference>
<dbReference type="OMA" id="LEANFLM"/>
<dbReference type="GO" id="GO:0045332">
    <property type="term" value="P:phospholipid translocation"/>
    <property type="evidence" value="ECO:0000318"/>
    <property type="project" value="GO_Central"/>
</dbReference>
<dbReference type="SUPFAM" id="SSF81660">
    <property type="entry name" value="Metal cation-transporting ATPase, ATP-binding domain N"/>
    <property type="match status" value="1"/>
</dbReference>
<dbReference type="SUPFAM" id="SSF81653">
    <property type="entry name" value="Calcium ATPase, transduction domain A"/>
    <property type="match status" value="1"/>
</dbReference>
<dbReference type="SFLD" id="SFLDG00002">
    <property type="entry name" value="C1.7:_P-type_atpase_like"/>
    <property type="match status" value="1"/>
</dbReference>
<dbReference type="Pfam" id="PF16212">
    <property type="entry name" value="PhoLip_ATPase_C"/>
    <property type="match status" value="1"/>
</dbReference>
<evidence type="ECO:0000256" key="14">
    <source>
        <dbReference type="PIRSR" id="PIRSR606539-3"/>
    </source>
</evidence>
<feature type="binding site" evidence="14">
    <location>
        <position position="751"/>
    </location>
    <ligand>
        <name>Mg(2+)</name>
        <dbReference type="ChEBI" id="CHEBI:18420"/>
    </ligand>
</feature>
<dbReference type="Proteomes" id="UP000001542">
    <property type="component" value="Unassembled WGS sequence"/>
</dbReference>
<feature type="active site" description="4-aspartylphosphate intermediate" evidence="12">
    <location>
        <position position="391"/>
    </location>
</feature>
<name>A2DID3_TRIV3</name>
<comment type="cofactor">
    <cofactor evidence="14">
        <name>Mg(2+)</name>
        <dbReference type="ChEBI" id="CHEBI:18420"/>
    </cofactor>
</comment>
<keyword evidence="4 14" id="KW-0479">Metal-binding</keyword>
<reference evidence="18" key="2">
    <citation type="journal article" date="2007" name="Science">
        <title>Draft genome sequence of the sexually transmitted pathogen Trichomonas vaginalis.</title>
        <authorList>
            <person name="Carlton J.M."/>
            <person name="Hirt R.P."/>
            <person name="Silva J.C."/>
            <person name="Delcher A.L."/>
            <person name="Schatz M."/>
            <person name="Zhao Q."/>
            <person name="Wortman J.R."/>
            <person name="Bidwell S.L."/>
            <person name="Alsmark U.C.M."/>
            <person name="Besteiro S."/>
            <person name="Sicheritz-Ponten T."/>
            <person name="Noel C.J."/>
            <person name="Dacks J.B."/>
            <person name="Foster P.G."/>
            <person name="Simillion C."/>
            <person name="Van de Peer Y."/>
            <person name="Miranda-Saavedra D."/>
            <person name="Barton G.J."/>
            <person name="Westrop G.D."/>
            <person name="Mueller S."/>
            <person name="Dessi D."/>
            <person name="Fiori P.L."/>
            <person name="Ren Q."/>
            <person name="Paulsen I."/>
            <person name="Zhang H."/>
            <person name="Bastida-Corcuera F.D."/>
            <person name="Simoes-Barbosa A."/>
            <person name="Brown M.T."/>
            <person name="Hayes R.D."/>
            <person name="Mukherjee M."/>
            <person name="Okumura C.Y."/>
            <person name="Schneider R."/>
            <person name="Smith A.J."/>
            <person name="Vanacova S."/>
            <person name="Villalvazo M."/>
            <person name="Haas B.J."/>
            <person name="Pertea M."/>
            <person name="Feldblyum T.V."/>
            <person name="Utterback T.R."/>
            <person name="Shu C.L."/>
            <person name="Osoegawa K."/>
            <person name="de Jong P.J."/>
            <person name="Hrdy I."/>
            <person name="Horvathova L."/>
            <person name="Zubacova Z."/>
            <person name="Dolezal P."/>
            <person name="Malik S.B."/>
            <person name="Logsdon J.M. Jr."/>
            <person name="Henze K."/>
            <person name="Gupta A."/>
            <person name="Wang C.C."/>
            <person name="Dunne R.L."/>
            <person name="Upcroft J.A."/>
            <person name="Upcroft P."/>
            <person name="White O."/>
            <person name="Salzberg S.L."/>
            <person name="Tang P."/>
            <person name="Chiu C.-H."/>
            <person name="Lee Y.-S."/>
            <person name="Embley T.M."/>
            <person name="Coombs G.H."/>
            <person name="Mottram J.C."/>
            <person name="Tachezy J."/>
            <person name="Fraser-Liggett C.M."/>
            <person name="Johnson P.J."/>
        </authorList>
    </citation>
    <scope>NUCLEOTIDE SEQUENCE [LARGE SCALE GENOMIC DNA]</scope>
    <source>
        <strain evidence="18">G3</strain>
    </source>
</reference>
<feature type="transmembrane region" description="Helical" evidence="15">
    <location>
        <begin position="801"/>
        <end position="824"/>
    </location>
</feature>
<evidence type="ECO:0000256" key="7">
    <source>
        <dbReference type="ARBA" id="ARBA00022842"/>
    </source>
</evidence>
<evidence type="ECO:0000313" key="18">
    <source>
        <dbReference type="EMBL" id="EAY19929.1"/>
    </source>
</evidence>
<gene>
    <name evidence="18" type="ORF">TVAG_130370</name>
</gene>
<dbReference type="SUPFAM" id="SSF56784">
    <property type="entry name" value="HAD-like"/>
    <property type="match status" value="1"/>
</dbReference>
<feature type="binding site" evidence="13">
    <location>
        <position position="638"/>
    </location>
    <ligand>
        <name>ATP</name>
        <dbReference type="ChEBI" id="CHEBI:30616"/>
    </ligand>
</feature>
<dbReference type="SFLD" id="SFLDF00027">
    <property type="entry name" value="p-type_atpase"/>
    <property type="match status" value="1"/>
</dbReference>
<evidence type="ECO:0000256" key="13">
    <source>
        <dbReference type="PIRSR" id="PIRSR606539-2"/>
    </source>
</evidence>
<feature type="binding site" evidence="14">
    <location>
        <position position="747"/>
    </location>
    <ligand>
        <name>Mg(2+)</name>
        <dbReference type="ChEBI" id="CHEBI:18420"/>
    </ligand>
</feature>
<feature type="transmembrane region" description="Helical" evidence="15">
    <location>
        <begin position="84"/>
        <end position="103"/>
    </location>
</feature>
<dbReference type="PROSITE" id="PS00154">
    <property type="entry name" value="ATPASE_E1_E2"/>
    <property type="match status" value="1"/>
</dbReference>
<dbReference type="Pfam" id="PF16209">
    <property type="entry name" value="PhoLip_ATPase_N"/>
    <property type="match status" value="1"/>
</dbReference>
<dbReference type="PANTHER" id="PTHR24092:SF218">
    <property type="entry name" value="PHOSPHOLIPID-TRANSPORTING ATPASE"/>
    <property type="match status" value="1"/>
</dbReference>
<dbReference type="eggNOG" id="KOG0206">
    <property type="taxonomic scope" value="Eukaryota"/>
</dbReference>
<dbReference type="InterPro" id="IPR018303">
    <property type="entry name" value="ATPase_P-typ_P_site"/>
</dbReference>
<feature type="binding site" evidence="14">
    <location>
        <position position="393"/>
    </location>
    <ligand>
        <name>Mg(2+)</name>
        <dbReference type="ChEBI" id="CHEBI:18420"/>
    </ligand>
</feature>
<feature type="binding site" evidence="13">
    <location>
        <position position="392"/>
    </location>
    <ligand>
        <name>ATP</name>
        <dbReference type="ChEBI" id="CHEBI:30616"/>
    </ligand>
</feature>
<comment type="subcellular location">
    <subcellularLocation>
        <location evidence="1 15">Membrane</location>
        <topology evidence="1 15">Multi-pass membrane protein</topology>
    </subcellularLocation>
</comment>
<dbReference type="KEGG" id="tva:5465459"/>
<dbReference type="InterPro" id="IPR001757">
    <property type="entry name" value="P_typ_ATPase"/>
</dbReference>
<feature type="binding site" evidence="13">
    <location>
        <position position="393"/>
    </location>
    <ligand>
        <name>ATP</name>
        <dbReference type="ChEBI" id="CHEBI:30616"/>
    </ligand>
</feature>
<evidence type="ECO:0000256" key="5">
    <source>
        <dbReference type="ARBA" id="ARBA00022741"/>
    </source>
</evidence>
<keyword evidence="8 15" id="KW-1278">Translocase</keyword>
<evidence type="ECO:0000256" key="8">
    <source>
        <dbReference type="ARBA" id="ARBA00022967"/>
    </source>
</evidence>
<dbReference type="InterPro" id="IPR044492">
    <property type="entry name" value="P_typ_ATPase_HD_dom"/>
</dbReference>
<feature type="binding site" evidence="13">
    <location>
        <position position="636"/>
    </location>
    <ligand>
        <name>ATP</name>
        <dbReference type="ChEBI" id="CHEBI:30616"/>
    </ligand>
</feature>
<dbReference type="GO" id="GO:0140326">
    <property type="term" value="F:ATPase-coupled intramembrane lipid transporter activity"/>
    <property type="evidence" value="ECO:0000318"/>
    <property type="project" value="GO_Central"/>
</dbReference>
<feature type="transmembrane region" description="Helical" evidence="15">
    <location>
        <begin position="942"/>
        <end position="962"/>
    </location>
</feature>
<keyword evidence="19" id="KW-1185">Reference proteome</keyword>
<dbReference type="GO" id="GO:0005524">
    <property type="term" value="F:ATP binding"/>
    <property type="evidence" value="ECO:0007669"/>
    <property type="project" value="UniProtKB-UniRule"/>
</dbReference>
<dbReference type="Gene3D" id="3.40.1110.10">
    <property type="entry name" value="Calcium-transporting ATPase, cytoplasmic domain N"/>
    <property type="match status" value="1"/>
</dbReference>
<keyword evidence="10 15" id="KW-0472">Membrane</keyword>
<proteinExistence type="inferred from homology"/>
<evidence type="ECO:0000256" key="2">
    <source>
        <dbReference type="ARBA" id="ARBA00008109"/>
    </source>
</evidence>
<comment type="similarity">
    <text evidence="2 15">Belongs to the cation transport ATPase (P-type) (TC 3.A.3) family. Type IV subfamily.</text>
</comment>
<evidence type="ECO:0000259" key="17">
    <source>
        <dbReference type="Pfam" id="PF16212"/>
    </source>
</evidence>
<feature type="transmembrane region" description="Helical" evidence="15">
    <location>
        <begin position="915"/>
        <end position="935"/>
    </location>
</feature>
<dbReference type="InterPro" id="IPR023214">
    <property type="entry name" value="HAD_sf"/>
</dbReference>
<dbReference type="FunFam" id="3.40.1110.10:FF:000169">
    <property type="entry name" value="Phospholipid-transporting ATPase"/>
    <property type="match status" value="1"/>
</dbReference>
<feature type="binding site" evidence="13">
    <location>
        <position position="504"/>
    </location>
    <ligand>
        <name>ATP</name>
        <dbReference type="ChEBI" id="CHEBI:30616"/>
    </ligand>
</feature>
<feature type="binding site" evidence="13">
    <location>
        <position position="750"/>
    </location>
    <ligand>
        <name>ATP</name>
        <dbReference type="ChEBI" id="CHEBI:30616"/>
    </ligand>
</feature>
<dbReference type="STRING" id="5722.A2DID3"/>
<evidence type="ECO:0000256" key="15">
    <source>
        <dbReference type="RuleBase" id="RU362033"/>
    </source>
</evidence>
<evidence type="ECO:0000313" key="19">
    <source>
        <dbReference type="Proteomes" id="UP000001542"/>
    </source>
</evidence>
<dbReference type="InterPro" id="IPR032630">
    <property type="entry name" value="P_typ_ATPase_c"/>
</dbReference>
<evidence type="ECO:0000256" key="1">
    <source>
        <dbReference type="ARBA" id="ARBA00004141"/>
    </source>
</evidence>
<dbReference type="Gene3D" id="2.70.150.10">
    <property type="entry name" value="Calcium-transporting ATPase, cytoplasmic transduction domain A"/>
    <property type="match status" value="1"/>
</dbReference>
<dbReference type="EMBL" id="DS113203">
    <property type="protein sequence ID" value="EAY19929.1"/>
    <property type="molecule type" value="Genomic_DNA"/>
</dbReference>
<dbReference type="InParanoid" id="A2DID3"/>
<comment type="catalytic activity">
    <reaction evidence="11 15">
        <text>ATP + H2O + phospholipidSide 1 = ADP + phosphate + phospholipidSide 2.</text>
        <dbReference type="EC" id="7.6.2.1"/>
    </reaction>
</comment>
<feature type="transmembrane region" description="Helical" evidence="15">
    <location>
        <begin position="327"/>
        <end position="353"/>
    </location>
</feature>
<dbReference type="AlphaFoldDB" id="A2DID3"/>
<dbReference type="EC" id="7.6.2.1" evidence="15"/>
<keyword evidence="7 14" id="KW-0460">Magnesium</keyword>
<evidence type="ECO:0000256" key="12">
    <source>
        <dbReference type="PIRSR" id="PIRSR606539-1"/>
    </source>
</evidence>
<dbReference type="Pfam" id="PF13246">
    <property type="entry name" value="Cation_ATPase"/>
    <property type="match status" value="1"/>
</dbReference>
<dbReference type="GO" id="GO:0016887">
    <property type="term" value="F:ATP hydrolysis activity"/>
    <property type="evidence" value="ECO:0007669"/>
    <property type="project" value="InterPro"/>
</dbReference>
<dbReference type="RefSeq" id="XP_001580915.1">
    <property type="nucleotide sequence ID" value="XM_001580865.1"/>
</dbReference>
<dbReference type="InterPro" id="IPR023299">
    <property type="entry name" value="ATPase_P-typ_cyto_dom_N"/>
</dbReference>
<keyword evidence="6 13" id="KW-0067">ATP-binding</keyword>
<accession>A2DID3</accession>
<dbReference type="GO" id="GO:0000287">
    <property type="term" value="F:magnesium ion binding"/>
    <property type="evidence" value="ECO:0007669"/>
    <property type="project" value="UniProtKB-UniRule"/>
</dbReference>
<dbReference type="SMR" id="A2DID3"/>
<dbReference type="NCBIfam" id="TIGR01652">
    <property type="entry name" value="ATPase-Plipid"/>
    <property type="match status" value="1"/>
</dbReference>
<dbReference type="InterPro" id="IPR006539">
    <property type="entry name" value="P-type_ATPase_IV"/>
</dbReference>
<evidence type="ECO:0000256" key="11">
    <source>
        <dbReference type="ARBA" id="ARBA00034036"/>
    </source>
</evidence>
<dbReference type="InterPro" id="IPR036412">
    <property type="entry name" value="HAD-like_sf"/>
</dbReference>
<feature type="binding site" evidence="13">
    <location>
        <position position="463"/>
    </location>
    <ligand>
        <name>ATP</name>
        <dbReference type="ChEBI" id="CHEBI:30616"/>
    </ligand>
</feature>
<dbReference type="GO" id="GO:0005886">
    <property type="term" value="C:plasma membrane"/>
    <property type="evidence" value="ECO:0000318"/>
    <property type="project" value="GO_Central"/>
</dbReference>
<dbReference type="NCBIfam" id="TIGR01494">
    <property type="entry name" value="ATPase_P-type"/>
    <property type="match status" value="1"/>
</dbReference>
<organism evidence="18 19">
    <name type="scientific">Trichomonas vaginalis (strain ATCC PRA-98 / G3)</name>
    <dbReference type="NCBI Taxonomy" id="412133"/>
    <lineage>
        <taxon>Eukaryota</taxon>
        <taxon>Metamonada</taxon>
        <taxon>Parabasalia</taxon>
        <taxon>Trichomonadida</taxon>
        <taxon>Trichomonadidae</taxon>
        <taxon>Trichomonas</taxon>
    </lineage>
</organism>
<dbReference type="VEuPathDB" id="TrichDB:TVAG_130370"/>
<feature type="domain" description="P-type ATPase N-terminal" evidence="16">
    <location>
        <begin position="34"/>
        <end position="85"/>
    </location>
</feature>
<dbReference type="SFLD" id="SFLDS00003">
    <property type="entry name" value="Haloacid_Dehalogenase"/>
    <property type="match status" value="1"/>
</dbReference>
<dbReference type="SUPFAM" id="SSF81665">
    <property type="entry name" value="Calcium ATPase, transmembrane domain M"/>
    <property type="match status" value="1"/>
</dbReference>
<feature type="transmembrane region" description="Helical" evidence="15">
    <location>
        <begin position="836"/>
        <end position="857"/>
    </location>
</feature>
<evidence type="ECO:0000256" key="9">
    <source>
        <dbReference type="ARBA" id="ARBA00022989"/>
    </source>
</evidence>
<keyword evidence="9 15" id="KW-1133">Transmembrane helix</keyword>
<feature type="transmembrane region" description="Helical" evidence="15">
    <location>
        <begin position="982"/>
        <end position="1003"/>
    </location>
</feature>
<keyword evidence="3 15" id="KW-0812">Transmembrane</keyword>
<dbReference type="Gene3D" id="3.40.50.1000">
    <property type="entry name" value="HAD superfamily/HAD-like"/>
    <property type="match status" value="1"/>
</dbReference>
<reference evidence="18" key="1">
    <citation type="submission" date="2006-10" db="EMBL/GenBank/DDBJ databases">
        <authorList>
            <person name="Amadeo P."/>
            <person name="Zhao Q."/>
            <person name="Wortman J."/>
            <person name="Fraser-Liggett C."/>
            <person name="Carlton J."/>
        </authorList>
    </citation>
    <scope>NUCLEOTIDE SEQUENCE</scope>
    <source>
        <strain evidence="18">G3</strain>
    </source>
</reference>
<protein>
    <recommendedName>
        <fullName evidence="15">Phospholipid-transporting ATPase</fullName>
        <ecNumber evidence="15">7.6.2.1</ecNumber>
    </recommendedName>
</protein>
<evidence type="ECO:0000259" key="16">
    <source>
        <dbReference type="Pfam" id="PF16209"/>
    </source>
</evidence>
<dbReference type="OrthoDB" id="377733at2759"/>
<feature type="binding site" evidence="14">
    <location>
        <position position="391"/>
    </location>
    <ligand>
        <name>Mg(2+)</name>
        <dbReference type="ChEBI" id="CHEBI:18420"/>
    </ligand>
</feature>
<feature type="binding site" evidence="13">
    <location>
        <position position="721"/>
    </location>
    <ligand>
        <name>ATP</name>
        <dbReference type="ChEBI" id="CHEBI:30616"/>
    </ligand>
</feature>
<evidence type="ECO:0000256" key="6">
    <source>
        <dbReference type="ARBA" id="ARBA00022840"/>
    </source>
</evidence>
<feature type="binding site" evidence="13">
    <location>
        <position position="556"/>
    </location>
    <ligand>
        <name>ATP</name>
        <dbReference type="ChEBI" id="CHEBI:30616"/>
    </ligand>
</feature>
<evidence type="ECO:0000256" key="3">
    <source>
        <dbReference type="ARBA" id="ARBA00022692"/>
    </source>
</evidence>
<dbReference type="InterPro" id="IPR023298">
    <property type="entry name" value="ATPase_P-typ_TM_dom_sf"/>
</dbReference>
<feature type="binding site" evidence="13">
    <location>
        <position position="528"/>
    </location>
    <ligand>
        <name>ATP</name>
        <dbReference type="ChEBI" id="CHEBI:30616"/>
    </ligand>
</feature>
<feature type="binding site" evidence="13">
    <location>
        <position position="391"/>
    </location>
    <ligand>
        <name>ATP</name>
        <dbReference type="ChEBI" id="CHEBI:30616"/>
    </ligand>
</feature>
<feature type="binding site" evidence="13">
    <location>
        <position position="637"/>
    </location>
    <ligand>
        <name>ATP</name>
        <dbReference type="ChEBI" id="CHEBI:30616"/>
    </ligand>
</feature>
<sequence>MSEDLSNNHASSETTSVDAWATIKFLQPSKNYPGQKGNFIRTTRYTWWSFLPLSLLENYRSYTNIYFIIVLIICALPLSPVNYLFTLCPMLVVLAISMIRAGIEDLMKYVQDRRRNNAPVKIYSFGEWVDSISADIRAGDVILVENEQSCPVDMLYLTSSNVNQSANFSMAELNGEATVQTIYPHPHFKGKQFPQAITHRQYEVDVPEPDRDLYKFNAKLKSETDIWPISINNILLRGTSLKYTDWAIGVALRTGHDCKIMMNQRHPPAKMTQFDKDNNTMVLCVFIFKMITVFIISGCCCYFEMHNDFNLLDTVMPSAFKSFWEAFLQYFVLFSYLIPLSLNCTIEICRLFLMFIISYDKYIVEEDRGKSKPHNSSMLGNLGLVTHVLTDKTGTLTENVMQLKEFTDSNGTFTTAEFIKSYEKDAFYSERSLEMLRALALCNTVIVYESKGTLEYNSESPDESAFVKFASEAGVALIQHDQESITLDELGKKVVYKVHAVLPFNSTRKRMSIIVQREGDSNAIIYTKGADNVIYQRAASTKYNNEVNEFSAEGLRTLVFSSRILEDEEIEKFVEEYKEAAASLDNREQKLDSVATSIEKNLNIIGVTGVEDRLQPCVPEAILWLRHAGIKCWVLTGDKLETAIEIGKTSSVILPGADTLILSSSREEETLKSAKCYRDNFDNFKDPVLCLTENATTLLIEKEPEDIIYLCKKVKSVIFCRSTPFMKARIVRLVKSFKGSLTLAIGDGANDVGMIQESHVGVGISGLEGNQAAMTSDFAIPRFRHLIRLIAVHGHWAFDRFAWTAMIMIYKNIVFSFSMLWMAIDTMGSPSSFYDSFFMSCFNLLFTMIPPFIYGWIEQDLPEAQLVRYPQLHRTLPNPMTPPLIAYFCGLGVYQSIIVYYVIRLTMPSSNFTENGFFSYFGVVLIVSVMVSSWLRYWCWVTFLANFGTLFVAILVIMLYGAFMEPEIMSCVLVDMTNPRTYLMMILVMILGLIPPIFLEFCVEHFGMRLNRLLRERRYIDIDGPIDFAEAMKQESEFEEMTSISAAIP</sequence>
<feature type="domain" description="P-type ATPase C-terminal" evidence="17">
    <location>
        <begin position="773"/>
        <end position="1005"/>
    </location>
</feature>
<feature type="binding site" evidence="13">
    <location>
        <position position="727"/>
    </location>
    <ligand>
        <name>ATP</name>
        <dbReference type="ChEBI" id="CHEBI:30616"/>
    </ligand>
</feature>
<feature type="binding site" evidence="13">
    <location>
        <position position="751"/>
    </location>
    <ligand>
        <name>ATP</name>
        <dbReference type="ChEBI" id="CHEBI:30616"/>
    </ligand>
</feature>
<feature type="transmembrane region" description="Helical" evidence="15">
    <location>
        <begin position="280"/>
        <end position="305"/>
    </location>
</feature>
<dbReference type="VEuPathDB" id="TrichDB:TVAGG3_0711540"/>
<dbReference type="PANTHER" id="PTHR24092">
    <property type="entry name" value="PROBABLE PHOSPHOLIPID-TRANSPORTING ATPASE"/>
    <property type="match status" value="1"/>
</dbReference>
<dbReference type="InterPro" id="IPR032631">
    <property type="entry name" value="P-type_ATPase_N"/>
</dbReference>